<reference evidence="1" key="1">
    <citation type="submission" date="2021-03" db="EMBL/GenBank/DDBJ databases">
        <authorList>
            <person name="Kanchanasin P."/>
            <person name="Saeng-In P."/>
            <person name="Phongsopitanun W."/>
            <person name="Yuki M."/>
            <person name="Kudo T."/>
            <person name="Ohkuma M."/>
            <person name="Tanasupawat S."/>
        </authorList>
    </citation>
    <scope>NUCLEOTIDE SEQUENCE</scope>
    <source>
        <strain evidence="1">GKU 128</strain>
    </source>
</reference>
<gene>
    <name evidence="1" type="ORF">J4573_14130</name>
</gene>
<dbReference type="AlphaFoldDB" id="A0A939T3K4"/>
<accession>A0A939T3K4</accession>
<dbReference type="Proteomes" id="UP000669179">
    <property type="component" value="Unassembled WGS sequence"/>
</dbReference>
<evidence type="ECO:0000313" key="2">
    <source>
        <dbReference type="Proteomes" id="UP000669179"/>
    </source>
</evidence>
<proteinExistence type="predicted"/>
<keyword evidence="2" id="KW-1185">Reference proteome</keyword>
<dbReference type="EMBL" id="JAGEOJ010000005">
    <property type="protein sequence ID" value="MBO2448238.1"/>
    <property type="molecule type" value="Genomic_DNA"/>
</dbReference>
<dbReference type="RefSeq" id="WP_208255883.1">
    <property type="nucleotide sequence ID" value="NZ_JAGEOJ010000005.1"/>
</dbReference>
<evidence type="ECO:0000313" key="1">
    <source>
        <dbReference type="EMBL" id="MBO2448238.1"/>
    </source>
</evidence>
<sequence>MAEREIGREERAHELARAMAAFNRAMNIYQGRTVSAGSRLAAEEMEELRVLGDIIERAAERRVVGEG</sequence>
<name>A0A939T3K4_9ACTN</name>
<protein>
    <submittedName>
        <fullName evidence="1">Uncharacterized protein</fullName>
    </submittedName>
</protein>
<comment type="caution">
    <text evidence="1">The sequence shown here is derived from an EMBL/GenBank/DDBJ whole genome shotgun (WGS) entry which is preliminary data.</text>
</comment>
<organism evidence="1 2">
    <name type="scientific">Actinomadura barringtoniae</name>
    <dbReference type="NCBI Taxonomy" id="1427535"/>
    <lineage>
        <taxon>Bacteria</taxon>
        <taxon>Bacillati</taxon>
        <taxon>Actinomycetota</taxon>
        <taxon>Actinomycetes</taxon>
        <taxon>Streptosporangiales</taxon>
        <taxon>Thermomonosporaceae</taxon>
        <taxon>Actinomadura</taxon>
    </lineage>
</organism>